<keyword evidence="6 8" id="KW-0648">Protein biosynthesis</keyword>
<dbReference type="GO" id="GO:0005524">
    <property type="term" value="F:ATP binding"/>
    <property type="evidence" value="ECO:0007669"/>
    <property type="project" value="UniProtKB-UniRule"/>
</dbReference>
<dbReference type="InterPro" id="IPR000924">
    <property type="entry name" value="Glu/Gln-tRNA-synth"/>
</dbReference>
<keyword evidence="3 8" id="KW-0436">Ligase</keyword>
<organism evidence="11 12">
    <name type="scientific">Candidatus Azambacteria bacterium RIFCSPLOWO2_01_FULL_46_25</name>
    <dbReference type="NCBI Taxonomy" id="1797298"/>
    <lineage>
        <taxon>Bacteria</taxon>
        <taxon>Candidatus Azamiibacteriota</taxon>
    </lineage>
</organism>
<evidence type="ECO:0000256" key="8">
    <source>
        <dbReference type="HAMAP-Rule" id="MF_00022"/>
    </source>
</evidence>
<feature type="domain" description="Aminoacyl-tRNA synthetase class I anticodon-binding" evidence="10">
    <location>
        <begin position="337"/>
        <end position="483"/>
    </location>
</feature>
<dbReference type="AlphaFoldDB" id="A0A1F5BW03"/>
<feature type="domain" description="Glutamyl/glutaminyl-tRNA synthetase class Ib catalytic" evidence="9">
    <location>
        <begin position="9"/>
        <end position="324"/>
    </location>
</feature>
<dbReference type="GO" id="GO:0000049">
    <property type="term" value="F:tRNA binding"/>
    <property type="evidence" value="ECO:0007669"/>
    <property type="project" value="InterPro"/>
</dbReference>
<dbReference type="GO" id="GO:0008270">
    <property type="term" value="F:zinc ion binding"/>
    <property type="evidence" value="ECO:0007669"/>
    <property type="project" value="InterPro"/>
</dbReference>
<evidence type="ECO:0000259" key="10">
    <source>
        <dbReference type="Pfam" id="PF19269"/>
    </source>
</evidence>
<evidence type="ECO:0000313" key="11">
    <source>
        <dbReference type="EMBL" id="OGD34781.1"/>
    </source>
</evidence>
<evidence type="ECO:0000256" key="1">
    <source>
        <dbReference type="ARBA" id="ARBA00007894"/>
    </source>
</evidence>
<dbReference type="InterPro" id="IPR020058">
    <property type="entry name" value="Glu/Gln-tRNA-synth_Ib_cat-dom"/>
</dbReference>
<evidence type="ECO:0000256" key="3">
    <source>
        <dbReference type="ARBA" id="ARBA00022598"/>
    </source>
</evidence>
<dbReference type="NCBIfam" id="TIGR00464">
    <property type="entry name" value="gltX_bact"/>
    <property type="match status" value="1"/>
</dbReference>
<dbReference type="HAMAP" id="MF_00022">
    <property type="entry name" value="Glu_tRNA_synth_type1"/>
    <property type="match status" value="1"/>
</dbReference>
<feature type="binding site" evidence="8">
    <location>
        <position position="258"/>
    </location>
    <ligand>
        <name>ATP</name>
        <dbReference type="ChEBI" id="CHEBI:30616"/>
    </ligand>
</feature>
<dbReference type="STRING" id="1797298.A2988_04800"/>
<dbReference type="InterPro" id="IPR049940">
    <property type="entry name" value="GluQ/Sye"/>
</dbReference>
<evidence type="ECO:0000256" key="6">
    <source>
        <dbReference type="ARBA" id="ARBA00022917"/>
    </source>
</evidence>
<dbReference type="PROSITE" id="PS00178">
    <property type="entry name" value="AA_TRNA_LIGASE_I"/>
    <property type="match status" value="1"/>
</dbReference>
<reference evidence="11 12" key="1">
    <citation type="journal article" date="2016" name="Nat. Commun.">
        <title>Thousands of microbial genomes shed light on interconnected biogeochemical processes in an aquifer system.</title>
        <authorList>
            <person name="Anantharaman K."/>
            <person name="Brown C.T."/>
            <person name="Hug L.A."/>
            <person name="Sharon I."/>
            <person name="Castelle C.J."/>
            <person name="Probst A.J."/>
            <person name="Thomas B.C."/>
            <person name="Singh A."/>
            <person name="Wilkins M.J."/>
            <person name="Karaoz U."/>
            <person name="Brodie E.L."/>
            <person name="Williams K.H."/>
            <person name="Hubbard S.S."/>
            <person name="Banfield J.F."/>
        </authorList>
    </citation>
    <scope>NUCLEOTIDE SEQUENCE [LARGE SCALE GENOMIC DNA]</scope>
</reference>
<dbReference type="InterPro" id="IPR020751">
    <property type="entry name" value="aa-tRNA-synth_I_codon-bd_sub2"/>
</dbReference>
<keyword evidence="2 8" id="KW-0963">Cytoplasm</keyword>
<dbReference type="InterPro" id="IPR001412">
    <property type="entry name" value="aa-tRNA-synth_I_CS"/>
</dbReference>
<dbReference type="GO" id="GO:0006424">
    <property type="term" value="P:glutamyl-tRNA aminoacylation"/>
    <property type="evidence" value="ECO:0007669"/>
    <property type="project" value="UniProtKB-UniRule"/>
</dbReference>
<dbReference type="SUPFAM" id="SSF48163">
    <property type="entry name" value="An anticodon-binding domain of class I aminoacyl-tRNA synthetases"/>
    <property type="match status" value="1"/>
</dbReference>
<evidence type="ECO:0000256" key="2">
    <source>
        <dbReference type="ARBA" id="ARBA00022490"/>
    </source>
</evidence>
<dbReference type="EC" id="6.1.1.17" evidence="8"/>
<evidence type="ECO:0000259" key="9">
    <source>
        <dbReference type="Pfam" id="PF00749"/>
    </source>
</evidence>
<dbReference type="PRINTS" id="PR00987">
    <property type="entry name" value="TRNASYNTHGLU"/>
</dbReference>
<dbReference type="Gene3D" id="3.40.50.620">
    <property type="entry name" value="HUPs"/>
    <property type="match status" value="1"/>
</dbReference>
<dbReference type="InterPro" id="IPR008925">
    <property type="entry name" value="aa_tRNA-synth_I_cd-bd_sf"/>
</dbReference>
<keyword evidence="5 8" id="KW-0067">ATP-binding</keyword>
<comment type="caution">
    <text evidence="11">The sequence shown here is derived from an EMBL/GenBank/DDBJ whole genome shotgun (WGS) entry which is preliminary data.</text>
</comment>
<dbReference type="Proteomes" id="UP000176650">
    <property type="component" value="Unassembled WGS sequence"/>
</dbReference>
<dbReference type="InterPro" id="IPR004527">
    <property type="entry name" value="Glu-tRNA-ligase_bac/mito"/>
</dbReference>
<dbReference type="Gene3D" id="1.10.8.70">
    <property type="entry name" value="Glutamate-tRNA synthetase, class I, anticodon-binding domain 1"/>
    <property type="match status" value="1"/>
</dbReference>
<dbReference type="EMBL" id="MEYS01000001">
    <property type="protein sequence ID" value="OGD34781.1"/>
    <property type="molecule type" value="Genomic_DNA"/>
</dbReference>
<protein>
    <recommendedName>
        <fullName evidence="8">Glutamate--tRNA ligase</fullName>
        <ecNumber evidence="8">6.1.1.17</ecNumber>
    </recommendedName>
    <alternativeName>
        <fullName evidence="8">Glutamyl-tRNA synthetase</fullName>
        <shortName evidence="8">GluRS</shortName>
    </alternativeName>
</protein>
<keyword evidence="4 8" id="KW-0547">Nucleotide-binding</keyword>
<comment type="subcellular location">
    <subcellularLocation>
        <location evidence="8">Cytoplasm</location>
    </subcellularLocation>
</comment>
<dbReference type="InterPro" id="IPR020752">
    <property type="entry name" value="Glu-tRNA-synth_I_codon-bd_sub1"/>
</dbReference>
<dbReference type="FunFam" id="3.40.50.620:FF:000045">
    <property type="entry name" value="Glutamate--tRNA ligase, mitochondrial"/>
    <property type="match status" value="1"/>
</dbReference>
<evidence type="ECO:0000256" key="5">
    <source>
        <dbReference type="ARBA" id="ARBA00022840"/>
    </source>
</evidence>
<accession>A0A1F5BW03</accession>
<proteinExistence type="inferred from homology"/>
<comment type="catalytic activity">
    <reaction evidence="8">
        <text>tRNA(Glu) + L-glutamate + ATP = L-glutamyl-tRNA(Glu) + AMP + diphosphate</text>
        <dbReference type="Rhea" id="RHEA:23540"/>
        <dbReference type="Rhea" id="RHEA-COMP:9663"/>
        <dbReference type="Rhea" id="RHEA-COMP:9680"/>
        <dbReference type="ChEBI" id="CHEBI:29985"/>
        <dbReference type="ChEBI" id="CHEBI:30616"/>
        <dbReference type="ChEBI" id="CHEBI:33019"/>
        <dbReference type="ChEBI" id="CHEBI:78442"/>
        <dbReference type="ChEBI" id="CHEBI:78520"/>
        <dbReference type="ChEBI" id="CHEBI:456215"/>
        <dbReference type="EC" id="6.1.1.17"/>
    </reaction>
</comment>
<comment type="subunit">
    <text evidence="8">Monomer.</text>
</comment>
<dbReference type="InterPro" id="IPR045462">
    <property type="entry name" value="aa-tRNA-synth_I_cd-bd"/>
</dbReference>
<evidence type="ECO:0000256" key="7">
    <source>
        <dbReference type="ARBA" id="ARBA00023146"/>
    </source>
</evidence>
<feature type="short sequence motif" description="'HIGH' region" evidence="8">
    <location>
        <begin position="15"/>
        <end position="25"/>
    </location>
</feature>
<name>A0A1F5BW03_9BACT</name>
<evidence type="ECO:0000313" key="12">
    <source>
        <dbReference type="Proteomes" id="UP000176650"/>
    </source>
</evidence>
<comment type="caution">
    <text evidence="8">Lacks conserved residue(s) required for the propagation of feature annotation.</text>
</comment>
<dbReference type="InterPro" id="IPR014729">
    <property type="entry name" value="Rossmann-like_a/b/a_fold"/>
</dbReference>
<dbReference type="InterPro" id="IPR033910">
    <property type="entry name" value="GluRS_core"/>
</dbReference>
<dbReference type="GO" id="GO:0004818">
    <property type="term" value="F:glutamate-tRNA ligase activity"/>
    <property type="evidence" value="ECO:0007669"/>
    <property type="project" value="UniProtKB-UniRule"/>
</dbReference>
<dbReference type="Pfam" id="PF19269">
    <property type="entry name" value="Anticodon_2"/>
    <property type="match status" value="1"/>
</dbReference>
<comment type="similarity">
    <text evidence="1 8">Belongs to the class-I aminoacyl-tRNA synthetase family. Glutamate--tRNA ligase type 1 subfamily.</text>
</comment>
<gene>
    <name evidence="8" type="primary">gltX</name>
    <name evidence="11" type="ORF">A2988_04800</name>
</gene>
<dbReference type="SUPFAM" id="SSF52374">
    <property type="entry name" value="Nucleotidylyl transferase"/>
    <property type="match status" value="1"/>
</dbReference>
<dbReference type="Pfam" id="PF00749">
    <property type="entry name" value="tRNA-synt_1c"/>
    <property type="match status" value="1"/>
</dbReference>
<dbReference type="Gene3D" id="1.10.10.350">
    <property type="match status" value="1"/>
</dbReference>
<feature type="short sequence motif" description="'KMSKS' region" evidence="8">
    <location>
        <begin position="255"/>
        <end position="259"/>
    </location>
</feature>
<comment type="function">
    <text evidence="8">Catalyzes the attachment of glutamate to tRNA(Glu) in a two-step reaction: glutamate is first activated by ATP to form Glu-AMP and then transferred to the acceptor end of tRNA(Glu).</text>
</comment>
<dbReference type="CDD" id="cd00808">
    <property type="entry name" value="GluRS_core"/>
    <property type="match status" value="1"/>
</dbReference>
<sequence>MKINETTPIRVRMAPSPTGSLHIGTARTALFNYLFARRHGGTFVVRIEDTDTERSTKEFEAVTVDGLSWLGMRWDEGPDKGGPYGPYRQSERTEIYKEHLQKLLDGNKAYHCFCTKVELEAQRTYLASQGLPPVYAGTCCALDAATVKKRLEGGEPSVIRFRTLAKKLAFHDLIRGTIEFDTGLFGDMVIAKSLTVPLYNFTVVVDDALMRISHVIRGDDHISNTPKQILLFEAFGFDVPVFAHVPLMLGSDRSKLSKRHGAKSVTEYRAEGYLPEAVANFIALIGWNPGDEREIFSMDELAQAFDLSRVSASGTVFNAQKLDWINAQYIRQKSSAELLKLCLPYLKEAGRDMTDEDLLRLTKIIALEKERLKKLSDIVPLSAFFFALPEYDAAVLVWKKSDKEKARGTLAASLAELEKIPEAGFDAPRIKAALDALAGSSSAGDVYWPLRVALSGREASPGPVEIADILGRKETLARIAAALEKMEP</sequence>
<keyword evidence="7 8" id="KW-0030">Aminoacyl-tRNA synthetase</keyword>
<dbReference type="GO" id="GO:0005829">
    <property type="term" value="C:cytosol"/>
    <property type="evidence" value="ECO:0007669"/>
    <property type="project" value="TreeGrafter"/>
</dbReference>
<dbReference type="PANTHER" id="PTHR43311">
    <property type="entry name" value="GLUTAMATE--TRNA LIGASE"/>
    <property type="match status" value="1"/>
</dbReference>
<dbReference type="PANTHER" id="PTHR43311:SF2">
    <property type="entry name" value="GLUTAMATE--TRNA LIGASE, MITOCHONDRIAL-RELATED"/>
    <property type="match status" value="1"/>
</dbReference>
<evidence type="ECO:0000256" key="4">
    <source>
        <dbReference type="ARBA" id="ARBA00022741"/>
    </source>
</evidence>